<dbReference type="AlphaFoldDB" id="F3GRP5"/>
<dbReference type="Proteomes" id="UP000004986">
    <property type="component" value="Unassembled WGS sequence"/>
</dbReference>
<name>F3GRP5_PSESJ</name>
<keyword evidence="3" id="KW-1185">Reference proteome</keyword>
<evidence type="ECO:0000256" key="1">
    <source>
        <dbReference type="SAM" id="MobiDB-lite"/>
    </source>
</evidence>
<organism evidence="2 3">
    <name type="scientific">Pseudomonas syringae pv. pisi str. 1704B</name>
    <dbReference type="NCBI Taxonomy" id="629263"/>
    <lineage>
        <taxon>Bacteria</taxon>
        <taxon>Pseudomonadati</taxon>
        <taxon>Pseudomonadota</taxon>
        <taxon>Gammaproteobacteria</taxon>
        <taxon>Pseudomonadales</taxon>
        <taxon>Pseudomonadaceae</taxon>
        <taxon>Pseudomonas</taxon>
        <taxon>Pseudomonas syringae</taxon>
    </lineage>
</organism>
<dbReference type="EMBL" id="AEAI01004667">
    <property type="protein sequence ID" value="EGH49748.1"/>
    <property type="molecule type" value="Genomic_DNA"/>
</dbReference>
<proteinExistence type="predicted"/>
<sequence>QHQQFVAPFGVGGQGQEEEAGAIGKYSSPEQSPSRASS</sequence>
<gene>
    <name evidence="2" type="ORF">PSYPI_48078</name>
</gene>
<feature type="non-terminal residue" evidence="2">
    <location>
        <position position="38"/>
    </location>
</feature>
<accession>F3GRP5</accession>
<evidence type="ECO:0000313" key="3">
    <source>
        <dbReference type="Proteomes" id="UP000004986"/>
    </source>
</evidence>
<protein>
    <submittedName>
        <fullName evidence="2">Uncharacterized protein</fullName>
    </submittedName>
</protein>
<feature type="non-terminal residue" evidence="2">
    <location>
        <position position="1"/>
    </location>
</feature>
<feature type="region of interest" description="Disordered" evidence="1">
    <location>
        <begin position="1"/>
        <end position="38"/>
    </location>
</feature>
<feature type="compositionally biased region" description="Low complexity" evidence="1">
    <location>
        <begin position="21"/>
        <end position="38"/>
    </location>
</feature>
<reference evidence="2 3" key="1">
    <citation type="journal article" date="2011" name="PLoS Pathog.">
        <title>Dynamic evolution of pathogenicity revealed by sequencing and comparative genomics of 19 Pseudomonas syringae isolates.</title>
        <authorList>
            <person name="Baltrus D.A."/>
            <person name="Nishimura M.T."/>
            <person name="Romanchuk A."/>
            <person name="Chang J.H."/>
            <person name="Mukhtar M.S."/>
            <person name="Cherkis K."/>
            <person name="Roach J."/>
            <person name="Grant S.R."/>
            <person name="Jones C.D."/>
            <person name="Dangl J.L."/>
        </authorList>
    </citation>
    <scope>NUCLEOTIDE SEQUENCE [LARGE SCALE GENOMIC DNA]</scope>
    <source>
        <strain evidence="2 3">1704B</strain>
    </source>
</reference>
<comment type="caution">
    <text evidence="2">The sequence shown here is derived from an EMBL/GenBank/DDBJ whole genome shotgun (WGS) entry which is preliminary data.</text>
</comment>
<evidence type="ECO:0000313" key="2">
    <source>
        <dbReference type="EMBL" id="EGH49748.1"/>
    </source>
</evidence>